<keyword evidence="2" id="KW-1185">Reference proteome</keyword>
<dbReference type="AlphaFoldDB" id="K0EM73"/>
<dbReference type="KEGG" id="nbr:O3I_000035"/>
<dbReference type="EMBL" id="CP003876">
    <property type="protein sequence ID" value="AFT97969.1"/>
    <property type="molecule type" value="Genomic_DNA"/>
</dbReference>
<proteinExistence type="predicted"/>
<evidence type="ECO:0000313" key="2">
    <source>
        <dbReference type="Proteomes" id="UP000006304"/>
    </source>
</evidence>
<accession>K0EM73</accession>
<dbReference type="HOGENOM" id="CLU_2509333_0_0_11"/>
<dbReference type="Proteomes" id="UP000006304">
    <property type="component" value="Chromosome"/>
</dbReference>
<organism evidence="1 2">
    <name type="scientific">Nocardia brasiliensis (strain ATCC 700358 / HUJEG-1)</name>
    <dbReference type="NCBI Taxonomy" id="1133849"/>
    <lineage>
        <taxon>Bacteria</taxon>
        <taxon>Bacillati</taxon>
        <taxon>Actinomycetota</taxon>
        <taxon>Actinomycetes</taxon>
        <taxon>Mycobacteriales</taxon>
        <taxon>Nocardiaceae</taxon>
        <taxon>Nocardia</taxon>
    </lineage>
</organism>
<protein>
    <submittedName>
        <fullName evidence="1">Uncharacterized protein</fullName>
    </submittedName>
</protein>
<gene>
    <name evidence="1" type="ORF">O3I_000035</name>
</gene>
<name>K0EM73_NOCB7</name>
<evidence type="ECO:0000313" key="1">
    <source>
        <dbReference type="EMBL" id="AFT97969.1"/>
    </source>
</evidence>
<sequence length="85" mass="9594">MHFAGLSALRTACRRPAPLVTTGLRPARPRTARLTTVRLPALLALRRLRTTRLAAVRRAAIRLPAALLPVLCRGDRPWDRPRRNR</sequence>
<reference evidence="1 2" key="1">
    <citation type="journal article" date="2012" name="J. Bacteriol.">
        <title>Complete genome sequence of Nocardia brasiliensis HUJEG-1.</title>
        <authorList>
            <person name="Vera-Cabrera L."/>
            <person name="Ortiz-Lopez R."/>
            <person name="Elizondo-Gonzalez R."/>
            <person name="Perez-Maya A.A."/>
            <person name="Ocampo-Candiani J."/>
        </authorList>
    </citation>
    <scope>NUCLEOTIDE SEQUENCE [LARGE SCALE GENOMIC DNA]</scope>
    <source>
        <strain evidence="2">ATCC 700358</strain>
    </source>
</reference>